<keyword evidence="1" id="KW-0812">Transmembrane</keyword>
<dbReference type="Gene3D" id="3.20.20.80">
    <property type="entry name" value="Glycosidases"/>
    <property type="match status" value="1"/>
</dbReference>
<proteinExistence type="predicted"/>
<dbReference type="EnsemblMetazoa" id="G15214.1">
    <property type="protein sequence ID" value="G15214.1:cds"/>
    <property type="gene ID" value="G15214"/>
</dbReference>
<evidence type="ECO:0000313" key="3">
    <source>
        <dbReference type="Proteomes" id="UP000005408"/>
    </source>
</evidence>
<sequence>MITSLVRYIGNNLSLSTVCTEAILLSYSRYKQVAKDMLVPFLLLVAAVCVNGRLYIQGDHFYYNGQRVFFNGVNQAWVSYGYDWGNNQYQYRRSKFQSVVNDVKNNGGNSIRVWVHVEGQTSPHFDNHGHVTGTDSSNSLIHELTEYLQYARNHQVFIFLCLWNGAERGSTNWRLEGLIKDTGKLHTYINHALIPMVKALKDQPALAGWDIINEMEGVLNPNLHSGEPCFDTTFLAPSGAGWKGHIHSAQDLLRFINWQAAAIRKTDPQALVTAGSWNPKSNTNMNGMKNLYSDHCLIRAGHDNAGTLNFYSTHTYDNKNTHQYDSYSPFKHNKNQYGLGKPLIIAEFNQVRGGHHSIEELFTYAYYHGYAGAWSWHANADGSDTDDFPTQQRGMRSLRGKNDQNNGGLINITI</sequence>
<feature type="transmembrane region" description="Helical" evidence="1">
    <location>
        <begin position="37"/>
        <end position="56"/>
    </location>
</feature>
<name>A0A8W8IR55_MAGGI</name>
<dbReference type="Proteomes" id="UP000005408">
    <property type="component" value="Unassembled WGS sequence"/>
</dbReference>
<keyword evidence="3" id="KW-1185">Reference proteome</keyword>
<dbReference type="PANTHER" id="PTHR37398">
    <property type="entry name" value="ENDO-BETA-1,4-MANNANASE"/>
    <property type="match status" value="1"/>
</dbReference>
<organism evidence="2 3">
    <name type="scientific">Magallana gigas</name>
    <name type="common">Pacific oyster</name>
    <name type="synonym">Crassostrea gigas</name>
    <dbReference type="NCBI Taxonomy" id="29159"/>
    <lineage>
        <taxon>Eukaryota</taxon>
        <taxon>Metazoa</taxon>
        <taxon>Spiralia</taxon>
        <taxon>Lophotrochozoa</taxon>
        <taxon>Mollusca</taxon>
        <taxon>Bivalvia</taxon>
        <taxon>Autobranchia</taxon>
        <taxon>Pteriomorphia</taxon>
        <taxon>Ostreida</taxon>
        <taxon>Ostreoidea</taxon>
        <taxon>Ostreidae</taxon>
        <taxon>Magallana</taxon>
    </lineage>
</organism>
<keyword evidence="1" id="KW-0472">Membrane</keyword>
<dbReference type="InterPro" id="IPR017853">
    <property type="entry name" value="GH"/>
</dbReference>
<evidence type="ECO:0008006" key="4">
    <source>
        <dbReference type="Google" id="ProtNLM"/>
    </source>
</evidence>
<dbReference type="SUPFAM" id="SSF51445">
    <property type="entry name" value="(Trans)glycosidases"/>
    <property type="match status" value="1"/>
</dbReference>
<reference evidence="2" key="1">
    <citation type="submission" date="2022-08" db="UniProtKB">
        <authorList>
            <consortium name="EnsemblMetazoa"/>
        </authorList>
    </citation>
    <scope>IDENTIFICATION</scope>
    <source>
        <strain evidence="2">05x7-T-G4-1.051#20</strain>
    </source>
</reference>
<dbReference type="AlphaFoldDB" id="A0A8W8IR55"/>
<accession>A0A8W8IR55</accession>
<evidence type="ECO:0000313" key="2">
    <source>
        <dbReference type="EnsemblMetazoa" id="G15214.1:cds"/>
    </source>
</evidence>
<evidence type="ECO:0000256" key="1">
    <source>
        <dbReference type="SAM" id="Phobius"/>
    </source>
</evidence>
<keyword evidence="1" id="KW-1133">Transmembrane helix</keyword>
<dbReference type="PANTHER" id="PTHR37398:SF3">
    <property type="entry name" value="GLYCOSIDE HYDROLASE FAMILY 5 DOMAIN-CONTAINING PROTEIN"/>
    <property type="match status" value="1"/>
</dbReference>
<protein>
    <recommendedName>
        <fullName evidence="4">Mannan endo-1,4-beta-mannosidase</fullName>
    </recommendedName>
</protein>